<organism evidence="2 3">
    <name type="scientific">Rubritalea halochordaticola</name>
    <dbReference type="NCBI Taxonomy" id="714537"/>
    <lineage>
        <taxon>Bacteria</taxon>
        <taxon>Pseudomonadati</taxon>
        <taxon>Verrucomicrobiota</taxon>
        <taxon>Verrucomicrobiia</taxon>
        <taxon>Verrucomicrobiales</taxon>
        <taxon>Rubritaleaceae</taxon>
        <taxon>Rubritalea</taxon>
    </lineage>
</organism>
<feature type="transmembrane region" description="Helical" evidence="1">
    <location>
        <begin position="469"/>
        <end position="489"/>
    </location>
</feature>
<proteinExistence type="predicted"/>
<accession>A0ABP9V031</accession>
<dbReference type="Proteomes" id="UP001424741">
    <property type="component" value="Unassembled WGS sequence"/>
</dbReference>
<name>A0ABP9V031_9BACT</name>
<sequence>MLGEQYLETRESLAGVIAGIRALAKRSRASTEGIDEKKLSHALRRPFRIVVCGEHQAGKTSFLEVLVGKELVELEQASEAKVTIFRDAGYRVRDEREDGCELKYLDLLGDIELVDSSGLSKLGPEQLEALKYLIQGADYVYWVFPSENPWAATTWDFVTEMREVAGSKSAVVLQQIDRRHETDVPVLLGHLKDLCLQRVGHPLPIFPVSARDGYKAWSSGNHDKRIWVQSGFGECLSKLDFQLNSSQSRRRELRQAYEMASVLLSKTEEHVDNRSRTLASDQEYLQSIEAEIDRMREMELRSMLSQIGWLGDILESQINPVMRMAKWRLGLVMSVASLFGRGDGAFKVERFMLERVSKEAELKSREQARRMLGLCKAKWEKMRPAMEERLVADVGDFQDDAFQEQVDLFSEGLEKSVRHAMVLMKLRGLLDKMMMVRWRAMKKMLMVSLSSAALGGLAGLVGIDPHPYVALGLLGVSVAVFLWMLLYGAKTRRNILKSFAESLYDARPALIDAVQEDYIDIIRAFFNGYTPMFESIRRRIAHAKLDLQPQMKAAGELFISLKAVEQDI</sequence>
<evidence type="ECO:0000256" key="1">
    <source>
        <dbReference type="SAM" id="Phobius"/>
    </source>
</evidence>
<comment type="caution">
    <text evidence="2">The sequence shown here is derived from an EMBL/GenBank/DDBJ whole genome shotgun (WGS) entry which is preliminary data.</text>
</comment>
<dbReference type="RefSeq" id="WP_346188116.1">
    <property type="nucleotide sequence ID" value="NZ_BAABRL010000003.1"/>
</dbReference>
<keyword evidence="1" id="KW-0812">Transmembrane</keyword>
<feature type="transmembrane region" description="Helical" evidence="1">
    <location>
        <begin position="444"/>
        <end position="463"/>
    </location>
</feature>
<keyword evidence="1" id="KW-0472">Membrane</keyword>
<keyword evidence="3" id="KW-1185">Reference proteome</keyword>
<gene>
    <name evidence="2" type="ORF">Rhal01_01469</name>
</gene>
<reference evidence="2 3" key="1">
    <citation type="submission" date="2024-02" db="EMBL/GenBank/DDBJ databases">
        <title>Rubritalea halochordaticola NBRC 107102.</title>
        <authorList>
            <person name="Ichikawa N."/>
            <person name="Katano-Makiyama Y."/>
            <person name="Hidaka K."/>
        </authorList>
    </citation>
    <scope>NUCLEOTIDE SEQUENCE [LARGE SCALE GENOMIC DNA]</scope>
    <source>
        <strain evidence="2 3">NBRC 107102</strain>
    </source>
</reference>
<protein>
    <recommendedName>
        <fullName evidence="4">G domain-containing protein</fullName>
    </recommendedName>
</protein>
<evidence type="ECO:0000313" key="3">
    <source>
        <dbReference type="Proteomes" id="UP001424741"/>
    </source>
</evidence>
<evidence type="ECO:0000313" key="2">
    <source>
        <dbReference type="EMBL" id="GAA5495294.1"/>
    </source>
</evidence>
<evidence type="ECO:0008006" key="4">
    <source>
        <dbReference type="Google" id="ProtNLM"/>
    </source>
</evidence>
<dbReference type="SUPFAM" id="SSF52540">
    <property type="entry name" value="P-loop containing nucleoside triphosphate hydrolases"/>
    <property type="match status" value="1"/>
</dbReference>
<dbReference type="EMBL" id="BAABRL010000003">
    <property type="protein sequence ID" value="GAA5495294.1"/>
    <property type="molecule type" value="Genomic_DNA"/>
</dbReference>
<dbReference type="Gene3D" id="3.40.50.300">
    <property type="entry name" value="P-loop containing nucleotide triphosphate hydrolases"/>
    <property type="match status" value="1"/>
</dbReference>
<keyword evidence="1" id="KW-1133">Transmembrane helix</keyword>
<dbReference type="InterPro" id="IPR027417">
    <property type="entry name" value="P-loop_NTPase"/>
</dbReference>